<sequence>MADRCRSDSETVLQMLEDMRHHYGEYLSERNSGNTFSKSIRQVLQEYSTGSPRLFDRFSKSIRQFLQSSCVGKRYGPSKPSSAMPNLKLMLCRRASCRLVVRRFSNAQRFTISPLFFF</sequence>
<organism evidence="1 3">
    <name type="scientific">Araneus ventricosus</name>
    <name type="common">Orbweaver spider</name>
    <name type="synonym">Epeira ventricosa</name>
    <dbReference type="NCBI Taxonomy" id="182803"/>
    <lineage>
        <taxon>Eukaryota</taxon>
        <taxon>Metazoa</taxon>
        <taxon>Ecdysozoa</taxon>
        <taxon>Arthropoda</taxon>
        <taxon>Chelicerata</taxon>
        <taxon>Arachnida</taxon>
        <taxon>Araneae</taxon>
        <taxon>Araneomorphae</taxon>
        <taxon>Entelegynae</taxon>
        <taxon>Araneoidea</taxon>
        <taxon>Araneidae</taxon>
        <taxon>Araneus</taxon>
    </lineage>
</organism>
<evidence type="ECO:0000313" key="1">
    <source>
        <dbReference type="EMBL" id="GBO30153.1"/>
    </source>
</evidence>
<proteinExistence type="predicted"/>
<comment type="caution">
    <text evidence="1">The sequence shown here is derived from an EMBL/GenBank/DDBJ whole genome shotgun (WGS) entry which is preliminary data.</text>
</comment>
<dbReference type="Proteomes" id="UP000499080">
    <property type="component" value="Unassembled WGS sequence"/>
</dbReference>
<reference evidence="1 3" key="1">
    <citation type="journal article" date="2019" name="Sci. Rep.">
        <title>Orb-weaving spider Araneus ventricosus genome elucidates the spidroin gene catalogue.</title>
        <authorList>
            <person name="Kono N."/>
            <person name="Nakamura H."/>
            <person name="Ohtoshi R."/>
            <person name="Moran D.A.P."/>
            <person name="Shinohara A."/>
            <person name="Yoshida Y."/>
            <person name="Fujiwara M."/>
            <person name="Mori M."/>
            <person name="Tomita M."/>
            <person name="Arakawa K."/>
        </authorList>
    </citation>
    <scope>NUCLEOTIDE SEQUENCE [LARGE SCALE GENOMIC DNA]</scope>
</reference>
<accession>A0A4Y2VXJ8</accession>
<evidence type="ECO:0000313" key="2">
    <source>
        <dbReference type="EMBL" id="GBO30155.1"/>
    </source>
</evidence>
<keyword evidence="3" id="KW-1185">Reference proteome</keyword>
<name>A0A4Y2VXJ8_ARAVE</name>
<evidence type="ECO:0000313" key="3">
    <source>
        <dbReference type="Proteomes" id="UP000499080"/>
    </source>
</evidence>
<protein>
    <submittedName>
        <fullName evidence="1">Uncharacterized protein</fullName>
    </submittedName>
</protein>
<dbReference type="EMBL" id="BGPR01053333">
    <property type="protein sequence ID" value="GBO30155.1"/>
    <property type="molecule type" value="Genomic_DNA"/>
</dbReference>
<gene>
    <name evidence="1" type="ORF">AVEN_103864_1</name>
    <name evidence="2" type="ORF">AVEN_93928_1</name>
</gene>
<dbReference type="EMBL" id="BGPR01053331">
    <property type="protein sequence ID" value="GBO30153.1"/>
    <property type="molecule type" value="Genomic_DNA"/>
</dbReference>
<dbReference type="AlphaFoldDB" id="A0A4Y2VXJ8"/>